<evidence type="ECO:0000313" key="1">
    <source>
        <dbReference type="EMBL" id="CAC5376837.1"/>
    </source>
</evidence>
<dbReference type="InterPro" id="IPR043128">
    <property type="entry name" value="Rev_trsase/Diguanyl_cyclase"/>
</dbReference>
<dbReference type="SUPFAM" id="SSF56672">
    <property type="entry name" value="DNA/RNA polymerases"/>
    <property type="match status" value="1"/>
</dbReference>
<reference evidence="1 2" key="1">
    <citation type="submission" date="2020-06" db="EMBL/GenBank/DDBJ databases">
        <authorList>
            <person name="Li R."/>
            <person name="Bekaert M."/>
        </authorList>
    </citation>
    <scope>NUCLEOTIDE SEQUENCE [LARGE SCALE GENOMIC DNA]</scope>
    <source>
        <strain evidence="2">wild</strain>
    </source>
</reference>
<dbReference type="InterPro" id="IPR050951">
    <property type="entry name" value="Retrovirus_Pol_polyprotein"/>
</dbReference>
<proteinExistence type="predicted"/>
<organism evidence="1 2">
    <name type="scientific">Mytilus coruscus</name>
    <name type="common">Sea mussel</name>
    <dbReference type="NCBI Taxonomy" id="42192"/>
    <lineage>
        <taxon>Eukaryota</taxon>
        <taxon>Metazoa</taxon>
        <taxon>Spiralia</taxon>
        <taxon>Lophotrochozoa</taxon>
        <taxon>Mollusca</taxon>
        <taxon>Bivalvia</taxon>
        <taxon>Autobranchia</taxon>
        <taxon>Pteriomorphia</taxon>
        <taxon>Mytilida</taxon>
        <taxon>Mytiloidea</taxon>
        <taxon>Mytilidae</taxon>
        <taxon>Mytilinae</taxon>
        <taxon>Mytilus</taxon>
    </lineage>
</organism>
<gene>
    <name evidence="1" type="ORF">MCOR_13336</name>
</gene>
<keyword evidence="2" id="KW-1185">Reference proteome</keyword>
<dbReference type="AlphaFoldDB" id="A0A6J8B4F1"/>
<sequence length="250" mass="28383">MNPYDSKNTLYQDTVIGSAEVVEHEPKILLECENTLEVNNHNAMRRLKFHDSNIVSGKGVSKEEIIRNLTHKEKEIAETRNVPVHLKDMFQNIAPGHSETEKDAIVDILNKYSDTFSKDETDLGRTSLIEFCIETGEAKPIKQPPRRVHMASAGEEKKLIDQMINQGIIQKSTSPWSSPLVLVLKKNGKVRACCDFRILNRATKPEAWPIPRIQDCLDTVAGGFIFSTFDLTSGFIRFPLEKRIFPKLHL</sequence>
<evidence type="ECO:0000313" key="2">
    <source>
        <dbReference type="Proteomes" id="UP000507470"/>
    </source>
</evidence>
<dbReference type="Proteomes" id="UP000507470">
    <property type="component" value="Unassembled WGS sequence"/>
</dbReference>
<dbReference type="PANTHER" id="PTHR37984">
    <property type="entry name" value="PROTEIN CBG26694"/>
    <property type="match status" value="1"/>
</dbReference>
<protein>
    <recommendedName>
        <fullName evidence="3">Reverse transcriptase domain-containing protein</fullName>
    </recommendedName>
</protein>
<dbReference type="PANTHER" id="PTHR37984:SF5">
    <property type="entry name" value="PROTEIN NYNRIN-LIKE"/>
    <property type="match status" value="1"/>
</dbReference>
<accession>A0A6J8B4F1</accession>
<dbReference type="EMBL" id="CACVKT020002232">
    <property type="protein sequence ID" value="CAC5376837.1"/>
    <property type="molecule type" value="Genomic_DNA"/>
</dbReference>
<dbReference type="Gene3D" id="3.30.70.270">
    <property type="match status" value="1"/>
</dbReference>
<dbReference type="InterPro" id="IPR043502">
    <property type="entry name" value="DNA/RNA_pol_sf"/>
</dbReference>
<dbReference type="Gene3D" id="3.10.10.10">
    <property type="entry name" value="HIV Type 1 Reverse Transcriptase, subunit A, domain 1"/>
    <property type="match status" value="1"/>
</dbReference>
<name>A0A6J8B4F1_MYTCO</name>
<dbReference type="OrthoDB" id="10064107at2759"/>
<evidence type="ECO:0008006" key="3">
    <source>
        <dbReference type="Google" id="ProtNLM"/>
    </source>
</evidence>